<comment type="caution">
    <text evidence="2">The sequence shown here is derived from an EMBL/GenBank/DDBJ whole genome shotgun (WGS) entry which is preliminary data.</text>
</comment>
<dbReference type="SUPFAM" id="SSF52540">
    <property type="entry name" value="P-loop containing nucleoside triphosphate hydrolases"/>
    <property type="match status" value="1"/>
</dbReference>
<dbReference type="PANTHER" id="PTHR35894:SF1">
    <property type="entry name" value="PHOSPHORIBULOKINASE _ URIDINE KINASE FAMILY"/>
    <property type="match status" value="1"/>
</dbReference>
<dbReference type="InterPro" id="IPR052026">
    <property type="entry name" value="ExeA_AAA_ATPase_DNA-bind"/>
</dbReference>
<evidence type="ECO:0000313" key="3">
    <source>
        <dbReference type="Proteomes" id="UP000266287"/>
    </source>
</evidence>
<gene>
    <name evidence="2" type="ORF">B9J77_00525</name>
</gene>
<dbReference type="Pfam" id="PF13401">
    <property type="entry name" value="AAA_22"/>
    <property type="match status" value="1"/>
</dbReference>
<name>A0A399FXV8_UNCN2</name>
<sequence>MYEGYWKLKEKPFENVADSHFLYHSKKHDEALMRMLYAVEEKKGAAMLTGEYGSGKTVLVKEIMNRLEKQVDNYRTVLIINPAIPQLELLGEIIYQLGRSIPVEMKKAELLRSLNDVLHKNIEEDRHVVVIIDEAQAIGKEEVFEELRLLLNLQMGEGFLLTLLLAGQPELGEKMKRLRQFEQRLSIKYHLSALNQEETKGYIHHRCKVAGAGRELFTDVACNLIYTGSGGIPREINNICDISLLLGAGRKVTQINEEIAKEMIEELKGSKLSGAQE</sequence>
<evidence type="ECO:0000259" key="1">
    <source>
        <dbReference type="SMART" id="SM00382"/>
    </source>
</evidence>
<dbReference type="InterPro" id="IPR049945">
    <property type="entry name" value="AAA_22"/>
</dbReference>
<accession>A0A399FXV8</accession>
<evidence type="ECO:0000313" key="2">
    <source>
        <dbReference type="EMBL" id="RII01054.1"/>
    </source>
</evidence>
<dbReference type="Gene3D" id="3.40.50.300">
    <property type="entry name" value="P-loop containing nucleotide triphosphate hydrolases"/>
    <property type="match status" value="1"/>
</dbReference>
<dbReference type="InterPro" id="IPR003593">
    <property type="entry name" value="AAA+_ATPase"/>
</dbReference>
<protein>
    <submittedName>
        <fullName evidence="2">AAA family ATPase</fullName>
    </submittedName>
</protein>
<dbReference type="SMART" id="SM00382">
    <property type="entry name" value="AAA"/>
    <property type="match status" value="1"/>
</dbReference>
<dbReference type="PANTHER" id="PTHR35894">
    <property type="entry name" value="GENERAL SECRETION PATHWAY PROTEIN A-RELATED"/>
    <property type="match status" value="1"/>
</dbReference>
<dbReference type="GO" id="GO:0016887">
    <property type="term" value="F:ATP hydrolysis activity"/>
    <property type="evidence" value="ECO:0007669"/>
    <property type="project" value="InterPro"/>
</dbReference>
<dbReference type="Proteomes" id="UP000266287">
    <property type="component" value="Unassembled WGS sequence"/>
</dbReference>
<proteinExistence type="predicted"/>
<dbReference type="EMBL" id="NDHY01000001">
    <property type="protein sequence ID" value="RII01054.1"/>
    <property type="molecule type" value="Genomic_DNA"/>
</dbReference>
<feature type="domain" description="AAA+ ATPase" evidence="1">
    <location>
        <begin position="42"/>
        <end position="195"/>
    </location>
</feature>
<dbReference type="InterPro" id="IPR027417">
    <property type="entry name" value="P-loop_NTPase"/>
</dbReference>
<organism evidence="2 3">
    <name type="scientific">candidate division NPL-UPA2 bacterium Unc8</name>
    <dbReference type="NCBI Taxonomy" id="1980939"/>
    <lineage>
        <taxon>Bacteria</taxon>
    </lineage>
</organism>
<dbReference type="AlphaFoldDB" id="A0A399FXV8"/>
<reference evidence="2 3" key="1">
    <citation type="submission" date="2018-08" db="EMBL/GenBank/DDBJ databases">
        <title>Draft genome of candidate division NPL-UPA2 bacterium Unc8 that adapted to ultra-basic serpentinizing groundwater.</title>
        <authorList>
            <person name="Ishii S."/>
            <person name="Suzuki S."/>
            <person name="Nealson K.H."/>
        </authorList>
    </citation>
    <scope>NUCLEOTIDE SEQUENCE [LARGE SCALE GENOMIC DNA]</scope>
    <source>
        <strain evidence="2">Unc8</strain>
    </source>
</reference>